<feature type="domain" description="AMP-dependent synthetase/ligase" evidence="3">
    <location>
        <begin position="29"/>
        <end position="152"/>
    </location>
</feature>
<proteinExistence type="predicted"/>
<dbReference type="InterPro" id="IPR042099">
    <property type="entry name" value="ANL_N_sf"/>
</dbReference>
<dbReference type="PATRIC" id="fig|1389415.4.peg.3297"/>
<keyword evidence="5" id="KW-1185">Reference proteome</keyword>
<dbReference type="AlphaFoldDB" id="U7QY90"/>
<dbReference type="PANTHER" id="PTHR44845">
    <property type="entry name" value="CARRIER DOMAIN-CONTAINING PROTEIN"/>
    <property type="match status" value="1"/>
</dbReference>
<protein>
    <recommendedName>
        <fullName evidence="3">AMP-dependent synthetase/ligase domain-containing protein</fullName>
    </recommendedName>
</protein>
<dbReference type="SUPFAM" id="SSF56801">
    <property type="entry name" value="Acetyl-CoA synthetase-like"/>
    <property type="match status" value="1"/>
</dbReference>
<organism evidence="4 5">
    <name type="scientific">Photorhabdus temperata J3</name>
    <dbReference type="NCBI Taxonomy" id="1389415"/>
    <lineage>
        <taxon>Bacteria</taxon>
        <taxon>Pseudomonadati</taxon>
        <taxon>Pseudomonadota</taxon>
        <taxon>Gammaproteobacteria</taxon>
        <taxon>Enterobacterales</taxon>
        <taxon>Morganellaceae</taxon>
        <taxon>Photorhabdus</taxon>
    </lineage>
</organism>
<keyword evidence="2" id="KW-0597">Phosphoprotein</keyword>
<accession>U7QY90</accession>
<dbReference type="Proteomes" id="UP000017133">
    <property type="component" value="Unassembled WGS sequence"/>
</dbReference>
<dbReference type="EMBL" id="AXDT01000158">
    <property type="protein sequence ID" value="ERT12015.1"/>
    <property type="molecule type" value="Genomic_DNA"/>
</dbReference>
<name>U7QY90_PHOTE</name>
<dbReference type="Gene3D" id="3.40.50.12780">
    <property type="entry name" value="N-terminal domain of ligase-like"/>
    <property type="match status" value="1"/>
</dbReference>
<comment type="caution">
    <text evidence="4">The sequence shown here is derived from an EMBL/GenBank/DDBJ whole genome shotgun (WGS) entry which is preliminary data.</text>
</comment>
<dbReference type="InterPro" id="IPR000873">
    <property type="entry name" value="AMP-dep_synth/lig_dom"/>
</dbReference>
<dbReference type="RefSeq" id="WP_023045405.1">
    <property type="nucleotide sequence ID" value="NZ_AXDT01000158.1"/>
</dbReference>
<evidence type="ECO:0000313" key="5">
    <source>
        <dbReference type="Proteomes" id="UP000017133"/>
    </source>
</evidence>
<sequence>MLENNIKQCDLITDVCFKEDAITLMDMLESQLKHQADGYVVIDKEQSLNYADFYFKVKEIGYCLSEMSSKNSVGIGLFCDPSIDLICGAWGILSANKAYLPLSPDYPAERLKYMIEDSGIDVIFTQSHLKEQLQDIAPKSVLIITPEDVALTIKTRTIEDILNTDRVPNQPAWLILFILRVVRVNQREL</sequence>
<dbReference type="Pfam" id="PF00501">
    <property type="entry name" value="AMP-binding"/>
    <property type="match status" value="1"/>
</dbReference>
<evidence type="ECO:0000256" key="1">
    <source>
        <dbReference type="ARBA" id="ARBA00022450"/>
    </source>
</evidence>
<gene>
    <name evidence="4" type="ORF">O185_16535</name>
</gene>
<keyword evidence="1" id="KW-0596">Phosphopantetheine</keyword>
<evidence type="ECO:0000256" key="2">
    <source>
        <dbReference type="ARBA" id="ARBA00022553"/>
    </source>
</evidence>
<dbReference type="PANTHER" id="PTHR44845:SF6">
    <property type="entry name" value="BETA-ALANINE-ACTIVATING ENZYME"/>
    <property type="match status" value="1"/>
</dbReference>
<evidence type="ECO:0000313" key="4">
    <source>
        <dbReference type="EMBL" id="ERT12015.1"/>
    </source>
</evidence>
<evidence type="ECO:0000259" key="3">
    <source>
        <dbReference type="Pfam" id="PF00501"/>
    </source>
</evidence>
<reference evidence="4 5" key="1">
    <citation type="submission" date="2013-10" db="EMBL/GenBank/DDBJ databases">
        <title>Whole Genome Shotgun Sequence of Photorhabdus temperata J3.</title>
        <authorList>
            <person name="Park G.-S."/>
            <person name="Hong S.-J."/>
            <person name="Shin J.-H."/>
        </authorList>
    </citation>
    <scope>NUCLEOTIDE SEQUENCE [LARGE SCALE GENOMIC DNA]</scope>
    <source>
        <strain evidence="4 5">J3</strain>
    </source>
</reference>